<sequence length="193" mass="21301">MTTRERHTPTIPTSAVRNTRVRSGPQGLEEPTSDESREGGMEVSTPEARHQLPVSSEDSDETNLLHLGPGRGRRVVYSIGWWEKNKAHPHLLTAATRVPTQRELRCNQGSIITGAHRPEETTDIQRVKTAREVTGNPNQRGTGQTPTKMISISLGRVRKETLSHLGSGILISKEQGCLAMSRHMTEAGIRKTT</sequence>
<organism evidence="2 3">
    <name type="scientific">Tanacetum coccineum</name>
    <dbReference type="NCBI Taxonomy" id="301880"/>
    <lineage>
        <taxon>Eukaryota</taxon>
        <taxon>Viridiplantae</taxon>
        <taxon>Streptophyta</taxon>
        <taxon>Embryophyta</taxon>
        <taxon>Tracheophyta</taxon>
        <taxon>Spermatophyta</taxon>
        <taxon>Magnoliopsida</taxon>
        <taxon>eudicotyledons</taxon>
        <taxon>Gunneridae</taxon>
        <taxon>Pentapetalae</taxon>
        <taxon>asterids</taxon>
        <taxon>campanulids</taxon>
        <taxon>Asterales</taxon>
        <taxon>Asteraceae</taxon>
        <taxon>Asteroideae</taxon>
        <taxon>Anthemideae</taxon>
        <taxon>Anthemidinae</taxon>
        <taxon>Tanacetum</taxon>
    </lineage>
</organism>
<evidence type="ECO:0000313" key="3">
    <source>
        <dbReference type="Proteomes" id="UP001151760"/>
    </source>
</evidence>
<dbReference type="Proteomes" id="UP001151760">
    <property type="component" value="Unassembled WGS sequence"/>
</dbReference>
<gene>
    <name evidence="2" type="ORF">Tco_0770037</name>
</gene>
<reference evidence="2" key="2">
    <citation type="submission" date="2022-01" db="EMBL/GenBank/DDBJ databases">
        <authorList>
            <person name="Yamashiro T."/>
            <person name="Shiraishi A."/>
            <person name="Satake H."/>
            <person name="Nakayama K."/>
        </authorList>
    </citation>
    <scope>NUCLEOTIDE SEQUENCE</scope>
</reference>
<name>A0ABQ4ZCY7_9ASTR</name>
<keyword evidence="3" id="KW-1185">Reference proteome</keyword>
<comment type="caution">
    <text evidence="2">The sequence shown here is derived from an EMBL/GenBank/DDBJ whole genome shotgun (WGS) entry which is preliminary data.</text>
</comment>
<evidence type="ECO:0000313" key="2">
    <source>
        <dbReference type="EMBL" id="GJS87401.1"/>
    </source>
</evidence>
<proteinExistence type="predicted"/>
<accession>A0ABQ4ZCY7</accession>
<protein>
    <submittedName>
        <fullName evidence="2">Uncharacterized protein</fullName>
    </submittedName>
</protein>
<reference evidence="2" key="1">
    <citation type="journal article" date="2022" name="Int. J. Mol. Sci.">
        <title>Draft Genome of Tanacetum Coccineum: Genomic Comparison of Closely Related Tanacetum-Family Plants.</title>
        <authorList>
            <person name="Yamashiro T."/>
            <person name="Shiraishi A."/>
            <person name="Nakayama K."/>
            <person name="Satake H."/>
        </authorList>
    </citation>
    <scope>NUCLEOTIDE SEQUENCE</scope>
</reference>
<dbReference type="EMBL" id="BQNB010011195">
    <property type="protein sequence ID" value="GJS87401.1"/>
    <property type="molecule type" value="Genomic_DNA"/>
</dbReference>
<evidence type="ECO:0000256" key="1">
    <source>
        <dbReference type="SAM" id="MobiDB-lite"/>
    </source>
</evidence>
<feature type="region of interest" description="Disordered" evidence="1">
    <location>
        <begin position="1"/>
        <end position="67"/>
    </location>
</feature>